<reference evidence="1" key="1">
    <citation type="submission" date="2023-03" db="EMBL/GenBank/DDBJ databases">
        <title>Chromosome-scale reference genome and RAD-based genetic map of yellow starthistle (Centaurea solstitialis) reveal putative structural variation and QTLs associated with invader traits.</title>
        <authorList>
            <person name="Reatini B."/>
            <person name="Cang F.A."/>
            <person name="Jiang Q."/>
            <person name="Mckibben M.T.W."/>
            <person name="Barker M.S."/>
            <person name="Rieseberg L.H."/>
            <person name="Dlugosch K.M."/>
        </authorList>
    </citation>
    <scope>NUCLEOTIDE SEQUENCE</scope>
    <source>
        <strain evidence="1">CAN-66</strain>
        <tissue evidence="1">Leaf</tissue>
    </source>
</reference>
<organism evidence="1 2">
    <name type="scientific">Centaurea solstitialis</name>
    <name type="common">yellow star-thistle</name>
    <dbReference type="NCBI Taxonomy" id="347529"/>
    <lineage>
        <taxon>Eukaryota</taxon>
        <taxon>Viridiplantae</taxon>
        <taxon>Streptophyta</taxon>
        <taxon>Embryophyta</taxon>
        <taxon>Tracheophyta</taxon>
        <taxon>Spermatophyta</taxon>
        <taxon>Magnoliopsida</taxon>
        <taxon>eudicotyledons</taxon>
        <taxon>Gunneridae</taxon>
        <taxon>Pentapetalae</taxon>
        <taxon>asterids</taxon>
        <taxon>campanulids</taxon>
        <taxon>Asterales</taxon>
        <taxon>Asteraceae</taxon>
        <taxon>Carduoideae</taxon>
        <taxon>Cardueae</taxon>
        <taxon>Centaureinae</taxon>
        <taxon>Centaurea</taxon>
    </lineage>
</organism>
<dbReference type="Pfam" id="PF04827">
    <property type="entry name" value="Plant_tran"/>
    <property type="match status" value="1"/>
</dbReference>
<keyword evidence="2" id="KW-1185">Reference proteome</keyword>
<dbReference type="PANTHER" id="PTHR47150">
    <property type="entry name" value="OS12G0169200 PROTEIN"/>
    <property type="match status" value="1"/>
</dbReference>
<protein>
    <submittedName>
        <fullName evidence="1">Uncharacterized protein</fullName>
    </submittedName>
</protein>
<evidence type="ECO:0000313" key="1">
    <source>
        <dbReference type="EMBL" id="KAJ9538903.1"/>
    </source>
</evidence>
<dbReference type="InterPro" id="IPR006912">
    <property type="entry name" value="Harbinger_derived_prot"/>
</dbReference>
<dbReference type="PANTHER" id="PTHR47150:SF7">
    <property type="entry name" value="NUCLEASE"/>
    <property type="match status" value="1"/>
</dbReference>
<evidence type="ECO:0000313" key="2">
    <source>
        <dbReference type="Proteomes" id="UP001172457"/>
    </source>
</evidence>
<comment type="caution">
    <text evidence="1">The sequence shown here is derived from an EMBL/GenBank/DDBJ whole genome shotgun (WGS) entry which is preliminary data.</text>
</comment>
<dbReference type="Proteomes" id="UP001172457">
    <property type="component" value="Chromosome 8"/>
</dbReference>
<name>A0AA38SAS1_9ASTR</name>
<dbReference type="EMBL" id="JARYMX010000008">
    <property type="protein sequence ID" value="KAJ9538903.1"/>
    <property type="molecule type" value="Genomic_DNA"/>
</dbReference>
<accession>A0AA38SAS1</accession>
<dbReference type="AlphaFoldDB" id="A0AA38SAS1"/>
<sequence>MHKELERAFDNHAEMRVLHGLLRFSKPVRFYITRRLGYKSPYSVEQAIPLSVYTCILIVVILRPHSGTDSISATRHAFFGIARSCNDINVLNESNLFNYVLRGEAPPINFTVNDTHYTKGYYLADGIYPEWATFVKSFPCPQDPKRKLLNKGKRVCKKGCRACIWSASISLDDN</sequence>
<proteinExistence type="predicted"/>
<gene>
    <name evidence="1" type="ORF">OSB04_031636</name>
</gene>